<dbReference type="GO" id="GO:0016491">
    <property type="term" value="F:oxidoreductase activity"/>
    <property type="evidence" value="ECO:0007669"/>
    <property type="project" value="UniProtKB-KW"/>
</dbReference>
<dbReference type="PRINTS" id="PR00080">
    <property type="entry name" value="SDRFAMILY"/>
</dbReference>
<dbReference type="InterPro" id="IPR036291">
    <property type="entry name" value="NAD(P)-bd_dom_sf"/>
</dbReference>
<dbReference type="InterPro" id="IPR002347">
    <property type="entry name" value="SDR_fam"/>
</dbReference>
<evidence type="ECO:0000256" key="3">
    <source>
        <dbReference type="RuleBase" id="RU000363"/>
    </source>
</evidence>
<sequence>MSTPQTWLITGANRGLGRAITLAALGAGHRVVATVRGEHSLPEHKQLLVLPLDVRDRAAAFRTVEQATARFGAIDVLVNNAGYGLIGAAEEVSEQEARSILETDLLGPLWLSQAVLPGMRANWSGHIVQISTVGAVGTMPTLGLYNAAKWGLEGFSEAMAAEVAGFGIRVTIVEPGELRTDWASGSMQFSEPLADYDELRTSLFGTPVVPWPSPSADETDPPAAGSASADEPEPSGTSPEDAAAAILSHVADPSDTRLRLLIGEDAPAQAQAALSLRLDDYGRDPRFPR</sequence>
<gene>
    <name evidence="5" type="ORF">FHX72_003016</name>
</gene>
<reference evidence="5 6" key="1">
    <citation type="submission" date="2020-08" db="EMBL/GenBank/DDBJ databases">
        <title>Sequencing the genomes of 1000 actinobacteria strains.</title>
        <authorList>
            <person name="Klenk H.-P."/>
        </authorList>
    </citation>
    <scope>NUCLEOTIDE SEQUENCE [LARGE SCALE GENOMIC DNA]</scope>
    <source>
        <strain evidence="5 6">DSM 20419</strain>
    </source>
</reference>
<dbReference type="InterPro" id="IPR051911">
    <property type="entry name" value="SDR_oxidoreductase"/>
</dbReference>
<comment type="caution">
    <text evidence="5">The sequence shown here is derived from an EMBL/GenBank/DDBJ whole genome shotgun (WGS) entry which is preliminary data.</text>
</comment>
<dbReference type="PANTHER" id="PTHR43976:SF16">
    <property type="entry name" value="SHORT-CHAIN DEHYDROGENASE_REDUCTASE FAMILY PROTEIN"/>
    <property type="match status" value="1"/>
</dbReference>
<dbReference type="PANTHER" id="PTHR43976">
    <property type="entry name" value="SHORT CHAIN DEHYDROGENASE"/>
    <property type="match status" value="1"/>
</dbReference>
<evidence type="ECO:0000256" key="2">
    <source>
        <dbReference type="ARBA" id="ARBA00023002"/>
    </source>
</evidence>
<dbReference type="Pfam" id="PF00106">
    <property type="entry name" value="adh_short"/>
    <property type="match status" value="1"/>
</dbReference>
<dbReference type="EMBL" id="JACHWJ010000004">
    <property type="protein sequence ID" value="MBB2958870.1"/>
    <property type="molecule type" value="Genomic_DNA"/>
</dbReference>
<accession>A0A7W4UQR5</accession>
<dbReference type="Gene3D" id="3.40.50.720">
    <property type="entry name" value="NAD(P)-binding Rossmann-like Domain"/>
    <property type="match status" value="1"/>
</dbReference>
<protein>
    <submittedName>
        <fullName evidence="5">NAD(P)-dependent dehydrogenase (Short-subunit alcohol dehydrogenase family)</fullName>
    </submittedName>
</protein>
<evidence type="ECO:0000313" key="6">
    <source>
        <dbReference type="Proteomes" id="UP000545286"/>
    </source>
</evidence>
<keyword evidence="2" id="KW-0560">Oxidoreductase</keyword>
<evidence type="ECO:0000256" key="1">
    <source>
        <dbReference type="ARBA" id="ARBA00006484"/>
    </source>
</evidence>
<name>A0A7W4UQR5_9MICO</name>
<dbReference type="Proteomes" id="UP000545286">
    <property type="component" value="Unassembled WGS sequence"/>
</dbReference>
<feature type="region of interest" description="Disordered" evidence="4">
    <location>
        <begin position="207"/>
        <end position="249"/>
    </location>
</feature>
<dbReference type="SUPFAM" id="SSF51735">
    <property type="entry name" value="NAD(P)-binding Rossmann-fold domains"/>
    <property type="match status" value="1"/>
</dbReference>
<keyword evidence="6" id="KW-1185">Reference proteome</keyword>
<organism evidence="5 6">
    <name type="scientific">Pseudoclavibacter helvolus</name>
    <dbReference type="NCBI Taxonomy" id="255205"/>
    <lineage>
        <taxon>Bacteria</taxon>
        <taxon>Bacillati</taxon>
        <taxon>Actinomycetota</taxon>
        <taxon>Actinomycetes</taxon>
        <taxon>Micrococcales</taxon>
        <taxon>Microbacteriaceae</taxon>
        <taxon>Pseudoclavibacter</taxon>
    </lineage>
</organism>
<dbReference type="PRINTS" id="PR00081">
    <property type="entry name" value="GDHRDH"/>
</dbReference>
<proteinExistence type="inferred from homology"/>
<dbReference type="CDD" id="cd05374">
    <property type="entry name" value="17beta-HSD-like_SDR_c"/>
    <property type="match status" value="1"/>
</dbReference>
<dbReference type="RefSeq" id="WP_183626009.1">
    <property type="nucleotide sequence ID" value="NZ_JACHWJ010000004.1"/>
</dbReference>
<comment type="similarity">
    <text evidence="1 3">Belongs to the short-chain dehydrogenases/reductases (SDR) family.</text>
</comment>
<evidence type="ECO:0000256" key="4">
    <source>
        <dbReference type="SAM" id="MobiDB-lite"/>
    </source>
</evidence>
<dbReference type="AlphaFoldDB" id="A0A7W4UQR5"/>
<evidence type="ECO:0000313" key="5">
    <source>
        <dbReference type="EMBL" id="MBB2958870.1"/>
    </source>
</evidence>